<comment type="caution">
    <text evidence="5">The sequence shown here is derived from an EMBL/GenBank/DDBJ whole genome shotgun (WGS) entry which is preliminary data.</text>
</comment>
<dbReference type="EMBL" id="WPHM01000001">
    <property type="protein sequence ID" value="MUZ56173.1"/>
    <property type="molecule type" value="Genomic_DNA"/>
</dbReference>
<dbReference type="AlphaFoldDB" id="A0A368NJR8"/>
<dbReference type="EMBL" id="QUSG01000012">
    <property type="protein sequence ID" value="KAA3525234.1"/>
    <property type="molecule type" value="Genomic_DNA"/>
</dbReference>
<evidence type="ECO:0000256" key="2">
    <source>
        <dbReference type="RuleBase" id="RU362080"/>
    </source>
</evidence>
<reference evidence="3 7" key="1">
    <citation type="submission" date="2018-08" db="EMBL/GenBank/DDBJ databases">
        <title>Genome sequencing of Agrobacterium vitis strain ICMP 10754.</title>
        <authorList>
            <person name="Visnovsky S.B."/>
            <person name="Pitman A.R."/>
        </authorList>
    </citation>
    <scope>NUCLEOTIDE SEQUENCE [LARGE SCALE GENOMIC DNA]</scope>
    <source>
        <strain evidence="3 7">ICMP 10754</strain>
    </source>
</reference>
<evidence type="ECO:0000313" key="3">
    <source>
        <dbReference type="EMBL" id="KAA3525234.1"/>
    </source>
</evidence>
<proteinExistence type="inferred from homology"/>
<dbReference type="RefSeq" id="WP_060719919.1">
    <property type="nucleotide sequence ID" value="NZ_CP055265.1"/>
</dbReference>
<dbReference type="Pfam" id="PF02604">
    <property type="entry name" value="PhdYeFM_antitox"/>
    <property type="match status" value="1"/>
</dbReference>
<dbReference type="NCBIfam" id="TIGR01552">
    <property type="entry name" value="phd_fam"/>
    <property type="match status" value="1"/>
</dbReference>
<dbReference type="InterPro" id="IPR051405">
    <property type="entry name" value="phD/YefM_antitoxin"/>
</dbReference>
<organism evidence="5 8">
    <name type="scientific">Agrobacterium vitis</name>
    <name type="common">Rhizobium vitis</name>
    <dbReference type="NCBI Taxonomy" id="373"/>
    <lineage>
        <taxon>Bacteria</taxon>
        <taxon>Pseudomonadati</taxon>
        <taxon>Pseudomonadota</taxon>
        <taxon>Alphaproteobacteria</taxon>
        <taxon>Hyphomicrobiales</taxon>
        <taxon>Rhizobiaceae</taxon>
        <taxon>Rhizobium/Agrobacterium group</taxon>
        <taxon>Agrobacterium</taxon>
    </lineage>
</organism>
<protein>
    <recommendedName>
        <fullName evidence="2">Antitoxin</fullName>
    </recommendedName>
</protein>
<dbReference type="Proteomes" id="UP000440716">
    <property type="component" value="Unassembled WGS sequence"/>
</dbReference>
<accession>A0A368NJR8</accession>
<evidence type="ECO:0000313" key="8">
    <source>
        <dbReference type="Proteomes" id="UP000440716"/>
    </source>
</evidence>
<gene>
    <name evidence="3" type="ORF">DXT89_18030</name>
    <name evidence="5" type="ORF">GOZ88_08725</name>
    <name evidence="4" type="ORF">GOZ95_01725</name>
</gene>
<evidence type="ECO:0000313" key="4">
    <source>
        <dbReference type="EMBL" id="MUZ56173.1"/>
    </source>
</evidence>
<dbReference type="PANTHER" id="PTHR33713:SF6">
    <property type="entry name" value="ANTITOXIN YEFM"/>
    <property type="match status" value="1"/>
</dbReference>
<comment type="function">
    <text evidence="2">Antitoxin component of a type II toxin-antitoxin (TA) system.</text>
</comment>
<dbReference type="EMBL" id="WPHU01000003">
    <property type="protein sequence ID" value="MVA56197.1"/>
    <property type="molecule type" value="Genomic_DNA"/>
</dbReference>
<dbReference type="InterPro" id="IPR006442">
    <property type="entry name" value="Antitoxin_Phd/YefM"/>
</dbReference>
<dbReference type="Proteomes" id="UP000436911">
    <property type="component" value="Unassembled WGS sequence"/>
</dbReference>
<dbReference type="Gene3D" id="1.10.1220.170">
    <property type="match status" value="1"/>
</dbReference>
<dbReference type="SUPFAM" id="SSF143120">
    <property type="entry name" value="YefM-like"/>
    <property type="match status" value="1"/>
</dbReference>
<reference evidence="6 8" key="2">
    <citation type="submission" date="2019-12" db="EMBL/GenBank/DDBJ databases">
        <title>Whole-genome sequencing of Allorhizobium vitis.</title>
        <authorList>
            <person name="Gan H.M."/>
            <person name="Szegedi E."/>
            <person name="Burr T."/>
            <person name="Savka M.A."/>
        </authorList>
    </citation>
    <scope>NUCLEOTIDE SEQUENCE [LARGE SCALE GENOMIC DNA]</scope>
    <source>
        <strain evidence="5 8">CG415</strain>
        <strain evidence="4 6">CG989</strain>
    </source>
</reference>
<name>A0A368NJR8_AGRVI</name>
<sequence length="87" mass="9583">MDTVFFSKARAELAGLLDKVNEDASAVEIVRRDKPSAVLMSKEEYESMVETLHLLSSPANASRLLKAKQAIEAGRFAPRHLPDLDDA</sequence>
<dbReference type="OrthoDB" id="9802003at2"/>
<comment type="similarity">
    <text evidence="1 2">Belongs to the phD/YefM antitoxin family.</text>
</comment>
<evidence type="ECO:0000313" key="6">
    <source>
        <dbReference type="Proteomes" id="UP000436692"/>
    </source>
</evidence>
<evidence type="ECO:0000313" key="7">
    <source>
        <dbReference type="Proteomes" id="UP000436911"/>
    </source>
</evidence>
<dbReference type="Gene3D" id="3.40.1620.10">
    <property type="entry name" value="YefM-like domain"/>
    <property type="match status" value="1"/>
</dbReference>
<dbReference type="Proteomes" id="UP000436692">
    <property type="component" value="Unassembled WGS sequence"/>
</dbReference>
<dbReference type="GeneID" id="60684405"/>
<evidence type="ECO:0000256" key="1">
    <source>
        <dbReference type="ARBA" id="ARBA00009981"/>
    </source>
</evidence>
<evidence type="ECO:0000313" key="5">
    <source>
        <dbReference type="EMBL" id="MVA56197.1"/>
    </source>
</evidence>
<dbReference type="PANTHER" id="PTHR33713">
    <property type="entry name" value="ANTITOXIN YAFN-RELATED"/>
    <property type="match status" value="1"/>
</dbReference>
<dbReference type="InterPro" id="IPR036165">
    <property type="entry name" value="YefM-like_sf"/>
</dbReference>